<feature type="compositionally biased region" description="Pro residues" evidence="2">
    <location>
        <begin position="1568"/>
        <end position="1591"/>
    </location>
</feature>
<feature type="compositionally biased region" description="Polar residues" evidence="2">
    <location>
        <begin position="1593"/>
        <end position="1609"/>
    </location>
</feature>
<reference evidence="4 5" key="1">
    <citation type="journal article" date="2024" name="Nat. Commun.">
        <title>Phylogenomics reveals the evolutionary origins of lichenization in chlorophyte algae.</title>
        <authorList>
            <person name="Puginier C."/>
            <person name="Libourel C."/>
            <person name="Otte J."/>
            <person name="Skaloud P."/>
            <person name="Haon M."/>
            <person name="Grisel S."/>
            <person name="Petersen M."/>
            <person name="Berrin J.G."/>
            <person name="Delaux P.M."/>
            <person name="Dal Grande F."/>
            <person name="Keller J."/>
        </authorList>
    </citation>
    <scope>NUCLEOTIDE SEQUENCE [LARGE SCALE GENOMIC DNA]</scope>
    <source>
        <strain evidence="4 5">SAG 2145</strain>
    </source>
</reference>
<feature type="compositionally biased region" description="Basic and acidic residues" evidence="2">
    <location>
        <begin position="425"/>
        <end position="452"/>
    </location>
</feature>
<organism evidence="4 5">
    <name type="scientific">Apatococcus lobatus</name>
    <dbReference type="NCBI Taxonomy" id="904363"/>
    <lineage>
        <taxon>Eukaryota</taxon>
        <taxon>Viridiplantae</taxon>
        <taxon>Chlorophyta</taxon>
        <taxon>core chlorophytes</taxon>
        <taxon>Trebouxiophyceae</taxon>
        <taxon>Chlorellales</taxon>
        <taxon>Chlorellaceae</taxon>
        <taxon>Apatococcus</taxon>
    </lineage>
</organism>
<feature type="compositionally biased region" description="Polar residues" evidence="2">
    <location>
        <begin position="1187"/>
        <end position="1200"/>
    </location>
</feature>
<feature type="region of interest" description="Disordered" evidence="2">
    <location>
        <begin position="700"/>
        <end position="1202"/>
    </location>
</feature>
<feature type="compositionally biased region" description="Low complexity" evidence="2">
    <location>
        <begin position="798"/>
        <end position="830"/>
    </location>
</feature>
<feature type="compositionally biased region" description="Polar residues" evidence="2">
    <location>
        <begin position="1068"/>
        <end position="1077"/>
    </location>
</feature>
<evidence type="ECO:0000313" key="4">
    <source>
        <dbReference type="EMBL" id="KAK9832885.1"/>
    </source>
</evidence>
<dbReference type="InterPro" id="IPR009738">
    <property type="entry name" value="BAT2_N"/>
</dbReference>
<feature type="compositionally biased region" description="Pro residues" evidence="2">
    <location>
        <begin position="153"/>
        <end position="170"/>
    </location>
</feature>
<feature type="domain" description="BAT2 N-terminal" evidence="3">
    <location>
        <begin position="4"/>
        <end position="128"/>
    </location>
</feature>
<feature type="compositionally biased region" description="Low complexity" evidence="2">
    <location>
        <begin position="103"/>
        <end position="118"/>
    </location>
</feature>
<protein>
    <recommendedName>
        <fullName evidence="3">BAT2 N-terminal domain-containing protein</fullName>
    </recommendedName>
</protein>
<feature type="region of interest" description="Disordered" evidence="2">
    <location>
        <begin position="1269"/>
        <end position="1323"/>
    </location>
</feature>
<evidence type="ECO:0000256" key="2">
    <source>
        <dbReference type="SAM" id="MobiDB-lite"/>
    </source>
</evidence>
<dbReference type="EMBL" id="JALJOS010000011">
    <property type="protein sequence ID" value="KAK9832885.1"/>
    <property type="molecule type" value="Genomic_DNA"/>
</dbReference>
<feature type="compositionally biased region" description="Basic and acidic residues" evidence="2">
    <location>
        <begin position="1394"/>
        <end position="1403"/>
    </location>
</feature>
<feature type="compositionally biased region" description="Gly residues" evidence="2">
    <location>
        <begin position="1643"/>
        <end position="1652"/>
    </location>
</feature>
<comment type="caution">
    <text evidence="4">The sequence shown here is derived from an EMBL/GenBank/DDBJ whole genome shotgun (WGS) entry which is preliminary data.</text>
</comment>
<feature type="compositionally biased region" description="Gly residues" evidence="2">
    <location>
        <begin position="1370"/>
        <end position="1381"/>
    </location>
</feature>
<feature type="compositionally biased region" description="Pro residues" evidence="2">
    <location>
        <begin position="287"/>
        <end position="316"/>
    </location>
</feature>
<feature type="compositionally biased region" description="Polar residues" evidence="2">
    <location>
        <begin position="1"/>
        <end position="27"/>
    </location>
</feature>
<feature type="compositionally biased region" description="Low complexity" evidence="2">
    <location>
        <begin position="565"/>
        <end position="595"/>
    </location>
</feature>
<feature type="compositionally biased region" description="Polar residues" evidence="2">
    <location>
        <begin position="927"/>
        <end position="942"/>
    </location>
</feature>
<feature type="region of interest" description="Disordered" evidence="2">
    <location>
        <begin position="1340"/>
        <end position="1680"/>
    </location>
</feature>
<keyword evidence="1" id="KW-0597">Phosphoprotein</keyword>
<feature type="compositionally biased region" description="Pro residues" evidence="2">
    <location>
        <begin position="455"/>
        <end position="467"/>
    </location>
</feature>
<feature type="compositionally biased region" description="Polar residues" evidence="2">
    <location>
        <begin position="1495"/>
        <end position="1504"/>
    </location>
</feature>
<dbReference type="Proteomes" id="UP001438707">
    <property type="component" value="Unassembled WGS sequence"/>
</dbReference>
<feature type="compositionally biased region" description="Basic and acidic residues" evidence="2">
    <location>
        <begin position="553"/>
        <end position="564"/>
    </location>
</feature>
<accession>A0AAW1RGW5</accession>
<feature type="compositionally biased region" description="Pro residues" evidence="2">
    <location>
        <begin position="372"/>
        <end position="389"/>
    </location>
</feature>
<feature type="compositionally biased region" description="Low complexity" evidence="2">
    <location>
        <begin position="1009"/>
        <end position="1023"/>
    </location>
</feature>
<feature type="compositionally biased region" description="Polar residues" evidence="2">
    <location>
        <begin position="1164"/>
        <end position="1179"/>
    </location>
</feature>
<name>A0AAW1RGW5_9CHLO</name>
<feature type="compositionally biased region" description="Polar residues" evidence="2">
    <location>
        <begin position="711"/>
        <end position="721"/>
    </location>
</feature>
<evidence type="ECO:0000313" key="5">
    <source>
        <dbReference type="Proteomes" id="UP001438707"/>
    </source>
</evidence>
<gene>
    <name evidence="4" type="ORF">WJX74_000765</name>
</gene>
<keyword evidence="5" id="KW-1185">Reference proteome</keyword>
<evidence type="ECO:0000256" key="1">
    <source>
        <dbReference type="ARBA" id="ARBA00022553"/>
    </source>
</evidence>
<dbReference type="Pfam" id="PF07001">
    <property type="entry name" value="BAT2_N"/>
    <property type="match status" value="1"/>
</dbReference>
<feature type="compositionally biased region" description="Pro residues" evidence="2">
    <location>
        <begin position="755"/>
        <end position="776"/>
    </location>
</feature>
<sequence length="1680" mass="172530">MSSQRNSDNRFANRNVNTAFSRTNSGPGAQASAPRYGQGLISLGSAPRRSRSGGPPAPKVSVPRPVNLPSLKKENAGNDPATQLVPTGGAGGWQRPGSEEEAAAQAAAGAGFETAGSALTAGSNWGSAPARQGFAGGWNAAGGEDVAATYAVRPPPPARGPPGRAPPPGPPRDRRLNATDFPSLAAASLPVQPKPPVPLIPVSSQRAHNWDEDERQLPSAAAISSTGPADWEAGGKADDDDDELFPAGSHSSQQGWAGSKAQAEWQGPTAADWQAPVDAADEAPALLRPPPPPEPQPEMPAPAAQPPPPRSMPPKPPVREEPSWRAPRTDYMNGSLGTIRPGPLEAHGPPGTRASHDLGDFPPLADEAATLFPPPPPPAAPTHQPPPPPPRKREGPDASMEVGKLGTADEREAFVSELDRITAELEQEKERNAAEKRRLEAEARQAEVELERQTAPPPLETPLPPPISARAALGFPDHQQEDPFGSEPDVAPSDQPILSNGPLVESEQPQEARKGRKMNFRPLDVENEEERKRKERAAAKLAEIEERIARRQAEEQRLKEEADAARAAADAAAMISQELDQQEAAESAAQATPSALQMVDEDRELPAAVIEAEVAAAAADFAAKVVQATGTSDAGSLINSSLAVEVGSDIGSISNDGQAESGTDSSVLDAISSLKAGSETSNYQDEAAIDAAQPIRALTGATAPTQAAGMRSTSDQGSSQAPPELLFGTASGILTPSQPPARPITLPQPSAKMPTPTPVPAKPTPGVPTPTPPAQPLPIANAWRKPLQGTSTVDKAAAEAPPAQDAQDPRAAAEAATVDQAAVAAVTGAVPSDSGRAGRGRGRGGRGRDREPIPRASRDLQGEGLGRGNRTGERGRGRGGFRASRGPVDAFEPHAPPVPPEMPFGDMGLIADAQIGMRGRRPRGRGHNQSQAFSSGSATPNAPSREGSTPREPGQSPGDSLPGPQPPVQAQRGRGARGGRGPAGGILQRGRNQNQGQAASPPTPPGLPPSSAAAMAEELAAAADPVGASELKTPPGISTGTKQVMLSPREKGTKGTPKVGFSGPAATDNVQQPQRTQDAIGGSPTSGGGFPPILDPVAPSTPAGDGPVANGRTDRVIEWPKSTGLAVSRPKSGSAAEQGVPEMLPNGIPPLPADLSFDQPPQPTISQVPMGQGHPQSGPQERRGSMELSSAPSKPPSHTNMAYGFTVPASQTGFIPAGAFPGVMFPMTPGGHAGMWQMAPGPPGQHPGPPHQPNFEAAVQSFFAAGQGPHPVQMQQDKHRMHQQQQHQEGPSNRGPTFPTANGPIQDHNMERQPNQPPLNPLPQFGTFGNFGGNPFPQFGNLGSAFQQSPFVPTGKQPDWSTGPGSMGAAPGGGGRGGGGDPNANRQPPSSFIRKRDGSHEHQMGPNHPGGGFPQPPHRNDRPHLGPSGQPGARMANGPHMNGAAPGAPTPDLDRLVPGMEAAGLGMQPGPPGPPRGQPMGVPGVALPDDLTGSDDLNSGSINRQPARVPKGQMQGRGRGDQNNRRPSTGRGGPARGTGLPSSNNISAGRTPGRGMNRPNARGLAPVQAPPPDTAPPPGLPGPPRLGPLPEPTQTSPTVTANGPSASSNEARHVRQGRPSQDGLSRGAKQAGGRGPRAHPSGPGRGRGGGAAGSASRTSSEKGSAPANPVRNTGGPVGAE</sequence>
<proteinExistence type="predicted"/>
<feature type="region of interest" description="Disordered" evidence="2">
    <location>
        <begin position="425"/>
        <end position="538"/>
    </location>
</feature>
<feature type="compositionally biased region" description="Basic and acidic residues" evidence="2">
    <location>
        <begin position="529"/>
        <end position="538"/>
    </location>
</feature>
<evidence type="ECO:0000259" key="3">
    <source>
        <dbReference type="Pfam" id="PF07001"/>
    </source>
</evidence>
<feature type="region of interest" description="Disordered" evidence="2">
    <location>
        <begin position="553"/>
        <end position="596"/>
    </location>
</feature>
<feature type="compositionally biased region" description="Basic and acidic residues" evidence="2">
    <location>
        <begin position="846"/>
        <end position="861"/>
    </location>
</feature>
<feature type="region of interest" description="Disordered" evidence="2">
    <location>
        <begin position="1"/>
        <end position="411"/>
    </location>
</feature>